<dbReference type="SUPFAM" id="SSF57889">
    <property type="entry name" value="Cysteine-rich domain"/>
    <property type="match status" value="2"/>
</dbReference>
<dbReference type="Pfam" id="PF03107">
    <property type="entry name" value="C1_2"/>
    <property type="match status" value="2"/>
</dbReference>
<gene>
    <name evidence="4" type="ORF">L484_018755</name>
</gene>
<protein>
    <recommendedName>
        <fullName evidence="3">DC1 domain-containing protein</fullName>
    </recommendedName>
</protein>
<evidence type="ECO:0000256" key="2">
    <source>
        <dbReference type="SAM" id="Coils"/>
    </source>
</evidence>
<dbReference type="InterPro" id="IPR004146">
    <property type="entry name" value="DC1"/>
</dbReference>
<name>W9RGE6_9ROSA</name>
<dbReference type="AlphaFoldDB" id="W9RGE6"/>
<keyword evidence="2" id="KW-0175">Coiled coil</keyword>
<keyword evidence="5" id="KW-1185">Reference proteome</keyword>
<dbReference type="EMBL" id="KE345012">
    <property type="protein sequence ID" value="EXB89652.1"/>
    <property type="molecule type" value="Genomic_DNA"/>
</dbReference>
<feature type="domain" description="DC1" evidence="3">
    <location>
        <begin position="8"/>
        <end position="54"/>
    </location>
</feature>
<proteinExistence type="predicted"/>
<evidence type="ECO:0000313" key="5">
    <source>
        <dbReference type="Proteomes" id="UP000030645"/>
    </source>
</evidence>
<evidence type="ECO:0000256" key="1">
    <source>
        <dbReference type="ARBA" id="ARBA00022737"/>
    </source>
</evidence>
<evidence type="ECO:0000259" key="3">
    <source>
        <dbReference type="Pfam" id="PF03107"/>
    </source>
</evidence>
<feature type="domain" description="DC1" evidence="3">
    <location>
        <begin position="131"/>
        <end position="180"/>
    </location>
</feature>
<sequence length="591" mass="68656">MLKKIRHFSHQHDLQLLDGGLEAPCGICNRLIPNDKNRYFCGICGQYRIHEKCAEWLEYMNHSLHPLHPLKLAKRSLNNNSCCYYCEEPFNNDDGHVYGCDDQQCSNVYMHRSCAMIPLLTIASDVDVVCHQKPMILTEHLDSTEDGSDEYYCDVCEEKRDKSFRIYYCEECTYAAHIHCLISEIMKVIKGDNKEVVLRALGEERWDQYLGIMESKSMDLTLKHIMDELTQQEEEMLIHPFGFDDHMSNNRRSRYLYYQQLNSRFNLEGSNEDVDKLVQFFLLNAKSDDDFQNFDNELWYFTPEEEGGLLKLLEDKYLRQEVVDVDGYMVPKRLAPVLKAFLHKYGDLRGEKSLSSAMKSITSTLLCTVFDRMCRTKVEDITRDDLKHLHFYLDGIRKITGFNIGRFLFDYVRSPSRFPLNPFLGFEAIRYETKICENLDNKIATLEAELERCKKNREQLKSETHRSQGSDYMKLCLREASKWKNKYLGDRCKLLDQFGNVDGVCIFCLAENSSTILEEAIQASNGVTRFDNHVPDSISLCDICDNNCHKDRVLKGLCFTKDMGLRVSIVESDALNAVRAMNEDQGLLRNP</sequence>
<organism evidence="4 5">
    <name type="scientific">Morus notabilis</name>
    <dbReference type="NCBI Taxonomy" id="981085"/>
    <lineage>
        <taxon>Eukaryota</taxon>
        <taxon>Viridiplantae</taxon>
        <taxon>Streptophyta</taxon>
        <taxon>Embryophyta</taxon>
        <taxon>Tracheophyta</taxon>
        <taxon>Spermatophyta</taxon>
        <taxon>Magnoliopsida</taxon>
        <taxon>eudicotyledons</taxon>
        <taxon>Gunneridae</taxon>
        <taxon>Pentapetalae</taxon>
        <taxon>rosids</taxon>
        <taxon>fabids</taxon>
        <taxon>Rosales</taxon>
        <taxon>Moraceae</taxon>
        <taxon>Moreae</taxon>
        <taxon>Morus</taxon>
    </lineage>
</organism>
<accession>W9RGE6</accession>
<dbReference type="PANTHER" id="PTHR46288:SF27">
    <property type="entry name" value="CYSTEINE_HISTIDINE-RICH C1 DOMAIN FAMILY PROTEIN"/>
    <property type="match status" value="1"/>
</dbReference>
<dbReference type="Proteomes" id="UP000030645">
    <property type="component" value="Unassembled WGS sequence"/>
</dbReference>
<dbReference type="PANTHER" id="PTHR46288">
    <property type="entry name" value="PHORBOL-ESTER/DAG-TYPE DOMAIN-CONTAINING PROTEIN"/>
    <property type="match status" value="1"/>
</dbReference>
<feature type="coiled-coil region" evidence="2">
    <location>
        <begin position="436"/>
        <end position="463"/>
    </location>
</feature>
<reference evidence="5" key="1">
    <citation type="submission" date="2013-01" db="EMBL/GenBank/DDBJ databases">
        <title>Draft Genome Sequence of a Mulberry Tree, Morus notabilis C.K. Schneid.</title>
        <authorList>
            <person name="He N."/>
            <person name="Zhao S."/>
        </authorList>
    </citation>
    <scope>NUCLEOTIDE SEQUENCE</scope>
</reference>
<evidence type="ECO:0000313" key="4">
    <source>
        <dbReference type="EMBL" id="EXB89652.1"/>
    </source>
</evidence>
<keyword evidence="1" id="KW-0677">Repeat</keyword>
<dbReference type="InterPro" id="IPR046349">
    <property type="entry name" value="C1-like_sf"/>
</dbReference>